<feature type="domain" description="IPT/TIG" evidence="2">
    <location>
        <begin position="255"/>
        <end position="335"/>
    </location>
</feature>
<protein>
    <submittedName>
        <fullName evidence="3">IPT/TIG domain-containing protein</fullName>
    </submittedName>
</protein>
<dbReference type="Proteomes" id="UP001305606">
    <property type="component" value="Chromosome"/>
</dbReference>
<evidence type="ECO:0000313" key="4">
    <source>
        <dbReference type="Proteomes" id="UP001305606"/>
    </source>
</evidence>
<keyword evidence="1" id="KW-0732">Signal</keyword>
<dbReference type="PANTHER" id="PTHR46769">
    <property type="entry name" value="POLYCYSTIC KIDNEY AND HEPATIC DISEASE 1 (AUTOSOMAL RECESSIVE)-LIKE 1"/>
    <property type="match status" value="1"/>
</dbReference>
<accession>A0ABY9UVT0</accession>
<proteinExistence type="predicted"/>
<dbReference type="InterPro" id="IPR014756">
    <property type="entry name" value="Ig_E-set"/>
</dbReference>
<keyword evidence="4" id="KW-1185">Reference proteome</keyword>
<dbReference type="RefSeq" id="WP_311034923.1">
    <property type="nucleotide sequence ID" value="NZ_CP117522.1"/>
</dbReference>
<dbReference type="CDD" id="cd00102">
    <property type="entry name" value="IPT"/>
    <property type="match status" value="2"/>
</dbReference>
<feature type="domain" description="IPT/TIG" evidence="2">
    <location>
        <begin position="87"/>
        <end position="167"/>
    </location>
</feature>
<dbReference type="InterPro" id="IPR013783">
    <property type="entry name" value="Ig-like_fold"/>
</dbReference>
<dbReference type="InterPro" id="IPR052387">
    <property type="entry name" value="Fibrocystin"/>
</dbReference>
<dbReference type="InterPro" id="IPR002909">
    <property type="entry name" value="IPT_dom"/>
</dbReference>
<organism evidence="3 4">
    <name type="scientific">Streptomyces luomodiensis</name>
    <dbReference type="NCBI Taxonomy" id="3026192"/>
    <lineage>
        <taxon>Bacteria</taxon>
        <taxon>Bacillati</taxon>
        <taxon>Actinomycetota</taxon>
        <taxon>Actinomycetes</taxon>
        <taxon>Kitasatosporales</taxon>
        <taxon>Streptomycetaceae</taxon>
        <taxon>Streptomyces</taxon>
    </lineage>
</organism>
<feature type="domain" description="IPT/TIG" evidence="2">
    <location>
        <begin position="339"/>
        <end position="419"/>
    </location>
</feature>
<feature type="domain" description="IPT/TIG" evidence="2">
    <location>
        <begin position="507"/>
        <end position="587"/>
    </location>
</feature>
<evidence type="ECO:0000256" key="1">
    <source>
        <dbReference type="ARBA" id="ARBA00022729"/>
    </source>
</evidence>
<feature type="domain" description="IPT/TIG" evidence="2">
    <location>
        <begin position="171"/>
        <end position="251"/>
    </location>
</feature>
<dbReference type="Gene3D" id="2.60.40.10">
    <property type="entry name" value="Immunoglobulins"/>
    <property type="match status" value="7"/>
</dbReference>
<dbReference type="Pfam" id="PF01833">
    <property type="entry name" value="TIG"/>
    <property type="match status" value="7"/>
</dbReference>
<name>A0ABY9UVT0_9ACTN</name>
<feature type="domain" description="IPT/TIG" evidence="2">
    <location>
        <begin position="421"/>
        <end position="505"/>
    </location>
</feature>
<evidence type="ECO:0000259" key="2">
    <source>
        <dbReference type="SMART" id="SM00429"/>
    </source>
</evidence>
<reference evidence="3 4" key="1">
    <citation type="submission" date="2023-02" db="EMBL/GenBank/DDBJ databases">
        <title>Streptomyces sp. SCA4-21 with antifungal activity against Fusarium oxysporum f. sp. cubense, Streptomyces sp. SCA2-17 with antifungal activity against Fusarium oxysporum f. sp. cubense.</title>
        <authorList>
            <person name="Qi D."/>
        </authorList>
    </citation>
    <scope>NUCLEOTIDE SEQUENCE [LARGE SCALE GENOMIC DNA]</scope>
    <source>
        <strain evidence="3 4">SCA4-21</strain>
    </source>
</reference>
<dbReference type="PRINTS" id="PR01217">
    <property type="entry name" value="PRICHEXTENSN"/>
</dbReference>
<gene>
    <name evidence="3" type="ORF">PS467_09680</name>
</gene>
<dbReference type="SMART" id="SM00429">
    <property type="entry name" value="IPT"/>
    <property type="match status" value="7"/>
</dbReference>
<evidence type="ECO:0000313" key="3">
    <source>
        <dbReference type="EMBL" id="WNE95583.1"/>
    </source>
</evidence>
<feature type="domain" description="IPT/TIG" evidence="2">
    <location>
        <begin position="2"/>
        <end position="83"/>
    </location>
</feature>
<dbReference type="EMBL" id="CP117522">
    <property type="protein sequence ID" value="WNE95583.1"/>
    <property type="molecule type" value="Genomic_DNA"/>
</dbReference>
<dbReference type="SUPFAM" id="SSF81296">
    <property type="entry name" value="E set domains"/>
    <property type="match status" value="7"/>
</dbReference>
<dbReference type="PANTHER" id="PTHR46769:SF2">
    <property type="entry name" value="FIBROCYSTIN-L ISOFORM 2 PRECURSOR-RELATED"/>
    <property type="match status" value="1"/>
</dbReference>
<sequence>MAPVVTSISPTQGAPAGGTFVTLTGSGFTGATAVRFGPNLATDVVVVSAAQITARTPAGTGTVKVTVTGPTGTSTQNVFFTYTTVAAPVLTSLSPTSGPTAGGNTVTLTGTNLAGATQVLFGPNPATILTNTATTITATAPAGPPSSVNVTVTTPSGTSNPLPYTYTPTPTPTLTTLNPTSGPTTGGNTVTLTGTNLTAATQVLFGPNPATILTNTATTITATAPAGPPSSVNVTVTTPSGTSNPLPYTYTPTPTPTLTTLNPTSGPTTGGNTVTLTGTNLTAATQVLFGPNPATILTNTATTITATAPAGPPSSVNVTVTTPSGTSNPLPYTYTPTPTPTLTTLNPTSGPTTGGNTVTLTGTNLAGATSVTFGLNPATILTNTATQITVTAPAGPPSSVNVTVTTAGGTSNPLPYFYITAPTVSDLSPHFGPAAGANTVTVFGSNLTLTSAVSFGANQATAITVVSDSQLTATAPAGSGTVVVTVTTPGGTSTAATGNPYYTYLGAPILTSLNPAHGSEVGGDSIVLVGSNLTYTDAVTFGGVPASFSAISDTQVVATSPPGAPGTVNVVAHTPAGNSNALPYVYDPA</sequence>